<feature type="chain" id="PRO_5025667405" description="Mid2 domain-containing protein" evidence="3">
    <location>
        <begin position="24"/>
        <end position="327"/>
    </location>
</feature>
<keyword evidence="5" id="KW-1185">Reference proteome</keyword>
<evidence type="ECO:0008006" key="6">
    <source>
        <dbReference type="Google" id="ProtNLM"/>
    </source>
</evidence>
<organism evidence="4 5">
    <name type="scientific">Pseudovirgaria hyperparasitica</name>
    <dbReference type="NCBI Taxonomy" id="470096"/>
    <lineage>
        <taxon>Eukaryota</taxon>
        <taxon>Fungi</taxon>
        <taxon>Dikarya</taxon>
        <taxon>Ascomycota</taxon>
        <taxon>Pezizomycotina</taxon>
        <taxon>Dothideomycetes</taxon>
        <taxon>Dothideomycetes incertae sedis</taxon>
        <taxon>Acrospermales</taxon>
        <taxon>Acrospermaceae</taxon>
        <taxon>Pseudovirgaria</taxon>
    </lineage>
</organism>
<keyword evidence="2" id="KW-0812">Transmembrane</keyword>
<proteinExistence type="predicted"/>
<dbReference type="EMBL" id="ML996586">
    <property type="protein sequence ID" value="KAF2753118.1"/>
    <property type="molecule type" value="Genomic_DNA"/>
</dbReference>
<reference evidence="4" key="1">
    <citation type="journal article" date="2020" name="Stud. Mycol.">
        <title>101 Dothideomycetes genomes: a test case for predicting lifestyles and emergence of pathogens.</title>
        <authorList>
            <person name="Haridas S."/>
            <person name="Albert R."/>
            <person name="Binder M."/>
            <person name="Bloem J."/>
            <person name="Labutti K."/>
            <person name="Salamov A."/>
            <person name="Andreopoulos B."/>
            <person name="Baker S."/>
            <person name="Barry K."/>
            <person name="Bills G."/>
            <person name="Bluhm B."/>
            <person name="Cannon C."/>
            <person name="Castanera R."/>
            <person name="Culley D."/>
            <person name="Daum C."/>
            <person name="Ezra D."/>
            <person name="Gonzalez J."/>
            <person name="Henrissat B."/>
            <person name="Kuo A."/>
            <person name="Liang C."/>
            <person name="Lipzen A."/>
            <person name="Lutzoni F."/>
            <person name="Magnuson J."/>
            <person name="Mondo S."/>
            <person name="Nolan M."/>
            <person name="Ohm R."/>
            <person name="Pangilinan J."/>
            <person name="Park H.-J."/>
            <person name="Ramirez L."/>
            <person name="Alfaro M."/>
            <person name="Sun H."/>
            <person name="Tritt A."/>
            <person name="Yoshinaga Y."/>
            <person name="Zwiers L.-H."/>
            <person name="Turgeon B."/>
            <person name="Goodwin S."/>
            <person name="Spatafora J."/>
            <person name="Crous P."/>
            <person name="Grigoriev I."/>
        </authorList>
    </citation>
    <scope>NUCLEOTIDE SEQUENCE</scope>
    <source>
        <strain evidence="4">CBS 121739</strain>
    </source>
</reference>
<evidence type="ECO:0000313" key="4">
    <source>
        <dbReference type="EMBL" id="KAF2753118.1"/>
    </source>
</evidence>
<dbReference type="GeneID" id="54489634"/>
<feature type="transmembrane region" description="Helical" evidence="2">
    <location>
        <begin position="209"/>
        <end position="233"/>
    </location>
</feature>
<dbReference type="AlphaFoldDB" id="A0A6A6VR26"/>
<keyword evidence="3" id="KW-0732">Signal</keyword>
<sequence>MDASGLISWHFFLLTFIVQWVSGQEYSSTTGHIAFSEVRDNYYKELWCATGLEFRYYVSYGQCMGPTAEPTTEMVVDCQKGTYTYANGHRVACSTSTLFGRTTSLGKSFTGCMTWSFLEHEGESTASTTSYDCYTEESTITVVKTLVPGDVYLTRGADVPLTVPGGSTAASALETTFPTVATEHNNPGARPDTSYPILLQPQYHPRSKAWIAGAVVGPTAALMVGICSIAGILRYRKRRKAETAGLLAPAVYPTQSPPQAKQPMDMTPLPMVPVEAMGYHDAEDGSIYGHSRHTSTIVELEAPVYAKNGSESVPRTSDASRLGEQEP</sequence>
<dbReference type="Proteomes" id="UP000799437">
    <property type="component" value="Unassembled WGS sequence"/>
</dbReference>
<keyword evidence="2" id="KW-1133">Transmembrane helix</keyword>
<name>A0A6A6VR26_9PEZI</name>
<evidence type="ECO:0000256" key="1">
    <source>
        <dbReference type="SAM" id="MobiDB-lite"/>
    </source>
</evidence>
<feature type="region of interest" description="Disordered" evidence="1">
    <location>
        <begin position="306"/>
        <end position="327"/>
    </location>
</feature>
<evidence type="ECO:0000256" key="2">
    <source>
        <dbReference type="SAM" id="Phobius"/>
    </source>
</evidence>
<evidence type="ECO:0000313" key="5">
    <source>
        <dbReference type="Proteomes" id="UP000799437"/>
    </source>
</evidence>
<keyword evidence="2" id="KW-0472">Membrane</keyword>
<evidence type="ECO:0000256" key="3">
    <source>
        <dbReference type="SAM" id="SignalP"/>
    </source>
</evidence>
<feature type="compositionally biased region" description="Polar residues" evidence="1">
    <location>
        <begin position="309"/>
        <end position="319"/>
    </location>
</feature>
<protein>
    <recommendedName>
        <fullName evidence="6">Mid2 domain-containing protein</fullName>
    </recommendedName>
</protein>
<accession>A0A6A6VR26</accession>
<gene>
    <name evidence="4" type="ORF">EJ05DRAFT_515117</name>
</gene>
<dbReference type="RefSeq" id="XP_033595569.1">
    <property type="nucleotide sequence ID" value="XM_033748580.1"/>
</dbReference>
<feature type="signal peptide" evidence="3">
    <location>
        <begin position="1"/>
        <end position="23"/>
    </location>
</feature>